<dbReference type="InterPro" id="IPR003598">
    <property type="entry name" value="Ig_sub2"/>
</dbReference>
<dbReference type="CDD" id="cd00096">
    <property type="entry name" value="Ig"/>
    <property type="match status" value="1"/>
</dbReference>
<feature type="domain" description="Ig-like" evidence="2">
    <location>
        <begin position="27"/>
        <end position="120"/>
    </location>
</feature>
<keyword evidence="1" id="KW-0812">Transmembrane</keyword>
<organism evidence="3 4">
    <name type="scientific">Parthenolecanium corni</name>
    <dbReference type="NCBI Taxonomy" id="536013"/>
    <lineage>
        <taxon>Eukaryota</taxon>
        <taxon>Metazoa</taxon>
        <taxon>Ecdysozoa</taxon>
        <taxon>Arthropoda</taxon>
        <taxon>Hexapoda</taxon>
        <taxon>Insecta</taxon>
        <taxon>Pterygota</taxon>
        <taxon>Neoptera</taxon>
        <taxon>Paraneoptera</taxon>
        <taxon>Hemiptera</taxon>
        <taxon>Sternorrhyncha</taxon>
        <taxon>Coccoidea</taxon>
        <taxon>Coccidae</taxon>
        <taxon>Parthenolecanium</taxon>
    </lineage>
</organism>
<proteinExistence type="predicted"/>
<dbReference type="SMART" id="SM00408">
    <property type="entry name" value="IGc2"/>
    <property type="match status" value="1"/>
</dbReference>
<keyword evidence="1" id="KW-1133">Transmembrane helix</keyword>
<evidence type="ECO:0000313" key="3">
    <source>
        <dbReference type="EMBL" id="KAK7604797.1"/>
    </source>
</evidence>
<dbReference type="PANTHER" id="PTHR23279:SF45">
    <property type="entry name" value="DEFECTIVE PROBOSCIS EXTENSION RESPONSE 12, ISOFORM C"/>
    <property type="match status" value="1"/>
</dbReference>
<dbReference type="GO" id="GO:0032589">
    <property type="term" value="C:neuron projection membrane"/>
    <property type="evidence" value="ECO:0007669"/>
    <property type="project" value="TreeGrafter"/>
</dbReference>
<name>A0AAN9TVZ3_9HEMI</name>
<evidence type="ECO:0000313" key="4">
    <source>
        <dbReference type="Proteomes" id="UP001367676"/>
    </source>
</evidence>
<evidence type="ECO:0000259" key="2">
    <source>
        <dbReference type="PROSITE" id="PS50835"/>
    </source>
</evidence>
<dbReference type="Pfam" id="PF13927">
    <property type="entry name" value="Ig_3"/>
    <property type="match status" value="1"/>
</dbReference>
<comment type="caution">
    <text evidence="3">The sequence shown here is derived from an EMBL/GenBank/DDBJ whole genome shotgun (WGS) entry which is preliminary data.</text>
</comment>
<gene>
    <name evidence="3" type="ORF">V9T40_005983</name>
</gene>
<dbReference type="Gene3D" id="2.60.40.10">
    <property type="entry name" value="Immunoglobulins"/>
    <property type="match status" value="1"/>
</dbReference>
<dbReference type="InterPro" id="IPR013783">
    <property type="entry name" value="Ig-like_fold"/>
</dbReference>
<dbReference type="GO" id="GO:0050808">
    <property type="term" value="P:synapse organization"/>
    <property type="evidence" value="ECO:0007669"/>
    <property type="project" value="TreeGrafter"/>
</dbReference>
<feature type="transmembrane region" description="Helical" evidence="1">
    <location>
        <begin position="142"/>
        <end position="160"/>
    </location>
</feature>
<dbReference type="InterPro" id="IPR003599">
    <property type="entry name" value="Ig_sub"/>
</dbReference>
<keyword evidence="4" id="KW-1185">Reference proteome</keyword>
<dbReference type="InterPro" id="IPR037448">
    <property type="entry name" value="Zig-8"/>
</dbReference>
<dbReference type="SMART" id="SM00409">
    <property type="entry name" value="IG"/>
    <property type="match status" value="1"/>
</dbReference>
<dbReference type="InterPro" id="IPR007110">
    <property type="entry name" value="Ig-like_dom"/>
</dbReference>
<evidence type="ECO:0000256" key="1">
    <source>
        <dbReference type="SAM" id="Phobius"/>
    </source>
</evidence>
<dbReference type="EMBL" id="JBBCAQ010000003">
    <property type="protein sequence ID" value="KAK7604797.1"/>
    <property type="molecule type" value="Genomic_DNA"/>
</dbReference>
<dbReference type="Proteomes" id="UP001367676">
    <property type="component" value="Unassembled WGS sequence"/>
</dbReference>
<keyword evidence="1" id="KW-0472">Membrane</keyword>
<dbReference type="InterPro" id="IPR036179">
    <property type="entry name" value="Ig-like_dom_sf"/>
</dbReference>
<protein>
    <recommendedName>
        <fullName evidence="2">Ig-like domain-containing protein</fullName>
    </recommendedName>
</protein>
<dbReference type="AlphaFoldDB" id="A0AAN9TVZ3"/>
<dbReference type="PANTHER" id="PTHR23279">
    <property type="entry name" value="DEFECTIVE PROBOSCIS EXTENSION RESPONSE DPR -RELATED"/>
    <property type="match status" value="1"/>
</dbReference>
<sequence length="161" mass="17408">MTPPGTSRVSTGTGIMSHFVNLNIVVPEAFILGGPGDHHVDIGSPIHLICVIEKSPQPPQYVFWYHNSKMINYDATRKGITVETDPSPRTQSKLTILDATEADSGNYTCSAPNTLSASILVFVSEGDTMAAMSRRKKSSSGSAVDVMLWFVILPLTTLTVR</sequence>
<accession>A0AAN9TVZ3</accession>
<reference evidence="3 4" key="1">
    <citation type="submission" date="2024-03" db="EMBL/GenBank/DDBJ databases">
        <title>Adaptation during the transition from Ophiocordyceps entomopathogen to insect associate is accompanied by gene loss and intensified selection.</title>
        <authorList>
            <person name="Ward C.M."/>
            <person name="Onetto C.A."/>
            <person name="Borneman A.R."/>
        </authorList>
    </citation>
    <scope>NUCLEOTIDE SEQUENCE [LARGE SCALE GENOMIC DNA]</scope>
    <source>
        <strain evidence="3">AWRI1</strain>
        <tissue evidence="3">Single Adult Female</tissue>
    </source>
</reference>
<dbReference type="PROSITE" id="PS50835">
    <property type="entry name" value="IG_LIKE"/>
    <property type="match status" value="1"/>
</dbReference>
<dbReference type="SUPFAM" id="SSF48726">
    <property type="entry name" value="Immunoglobulin"/>
    <property type="match status" value="1"/>
</dbReference>